<organism evidence="1 2">
    <name type="scientific">Dryococelus australis</name>
    <dbReference type="NCBI Taxonomy" id="614101"/>
    <lineage>
        <taxon>Eukaryota</taxon>
        <taxon>Metazoa</taxon>
        <taxon>Ecdysozoa</taxon>
        <taxon>Arthropoda</taxon>
        <taxon>Hexapoda</taxon>
        <taxon>Insecta</taxon>
        <taxon>Pterygota</taxon>
        <taxon>Neoptera</taxon>
        <taxon>Polyneoptera</taxon>
        <taxon>Phasmatodea</taxon>
        <taxon>Verophasmatodea</taxon>
        <taxon>Anareolatae</taxon>
        <taxon>Phasmatidae</taxon>
        <taxon>Eurycanthinae</taxon>
        <taxon>Dryococelus</taxon>
    </lineage>
</organism>
<keyword evidence="2" id="KW-1185">Reference proteome</keyword>
<reference evidence="1 2" key="1">
    <citation type="submission" date="2023-02" db="EMBL/GenBank/DDBJ databases">
        <title>LHISI_Scaffold_Assembly.</title>
        <authorList>
            <person name="Stuart O.P."/>
            <person name="Cleave R."/>
            <person name="Magrath M.J.L."/>
            <person name="Mikheyev A.S."/>
        </authorList>
    </citation>
    <scope>NUCLEOTIDE SEQUENCE [LARGE SCALE GENOMIC DNA]</scope>
    <source>
        <strain evidence="1">Daus_M_001</strain>
        <tissue evidence="1">Leg muscle</tissue>
    </source>
</reference>
<comment type="caution">
    <text evidence="1">The sequence shown here is derived from an EMBL/GenBank/DDBJ whole genome shotgun (WGS) entry which is preliminary data.</text>
</comment>
<name>A0ABQ9GHX8_9NEOP</name>
<accession>A0ABQ9GHX8</accession>
<evidence type="ECO:0000313" key="2">
    <source>
        <dbReference type="Proteomes" id="UP001159363"/>
    </source>
</evidence>
<dbReference type="Proteomes" id="UP001159363">
    <property type="component" value="Chromosome 11"/>
</dbReference>
<gene>
    <name evidence="1" type="ORF">PR048_027950</name>
</gene>
<dbReference type="EMBL" id="JARBHB010000012">
    <property type="protein sequence ID" value="KAJ8871623.1"/>
    <property type="molecule type" value="Genomic_DNA"/>
</dbReference>
<evidence type="ECO:0000313" key="1">
    <source>
        <dbReference type="EMBL" id="KAJ8871623.1"/>
    </source>
</evidence>
<sequence length="305" mass="34159">MRRNVQLADEEASLELIQLYECAVGACCVFTDLDSVAHAATEAVFGAAVVMWSDNSIPTKVNWVRFPVGSTWDSCRTIPLIGGFFSEIFRFPALSFRCCFILTSLHSHRLSRPRCRLFVVLAISTAHVVFNEDGRVLMDHLFRGCSSHCTLVVQREVLLWVWRDQPYQDFTPVLGLSLLLRSSTNPIPLVTEFESEIQHWQAAASSASGSVHQRTKRAKATSKYPLELNRFPARFTSLGPQEQAAELCRLSIPVSSAYEPATFEPPTKTGEGLPPVVHAYLSGQDTSLCFANLWFWGRHENHIPC</sequence>
<protein>
    <submittedName>
        <fullName evidence="1">Uncharacterized protein</fullName>
    </submittedName>
</protein>
<proteinExistence type="predicted"/>